<evidence type="ECO:0000256" key="1">
    <source>
        <dbReference type="ARBA" id="ARBA00007465"/>
    </source>
</evidence>
<dbReference type="InterPro" id="IPR036986">
    <property type="entry name" value="S4_RNA-bd_sf"/>
</dbReference>
<evidence type="ECO:0000256" key="2">
    <source>
        <dbReference type="ARBA" id="ARBA00022730"/>
    </source>
</evidence>
<keyword evidence="4" id="KW-0689">Ribosomal protein</keyword>
<evidence type="ECO:0000256" key="3">
    <source>
        <dbReference type="ARBA" id="ARBA00022884"/>
    </source>
</evidence>
<dbReference type="InterPro" id="IPR022801">
    <property type="entry name" value="Ribosomal_uS4"/>
</dbReference>
<dbReference type="AlphaFoldDB" id="A0AAD9FRY8"/>
<protein>
    <submittedName>
        <fullName evidence="9">Nam9 protein, mitochondrial</fullName>
    </submittedName>
</protein>
<evidence type="ECO:0000313" key="9">
    <source>
        <dbReference type="EMBL" id="KAK1925084.1"/>
    </source>
</evidence>
<comment type="similarity">
    <text evidence="1">Belongs to the universal ribosomal protein uS4 family.</text>
</comment>
<dbReference type="PANTHER" id="PTHR11831:SF4">
    <property type="entry name" value="SMALL RIBOSOMAL SUBUNIT PROTEIN US4M"/>
    <property type="match status" value="1"/>
</dbReference>
<accession>A0AAD9FRY8</accession>
<dbReference type="Pfam" id="PF01479">
    <property type="entry name" value="S4"/>
    <property type="match status" value="1"/>
</dbReference>
<dbReference type="CDD" id="cd00165">
    <property type="entry name" value="S4"/>
    <property type="match status" value="1"/>
</dbReference>
<evidence type="ECO:0000259" key="8">
    <source>
        <dbReference type="SMART" id="SM00363"/>
    </source>
</evidence>
<dbReference type="Proteomes" id="UP001182556">
    <property type="component" value="Unassembled WGS sequence"/>
</dbReference>
<dbReference type="GO" id="GO:0019843">
    <property type="term" value="F:rRNA binding"/>
    <property type="evidence" value="ECO:0007669"/>
    <property type="project" value="UniProtKB-KW"/>
</dbReference>
<keyword evidence="10" id="KW-1185">Reference proteome</keyword>
<dbReference type="GO" id="GO:0005763">
    <property type="term" value="C:mitochondrial small ribosomal subunit"/>
    <property type="evidence" value="ECO:0007669"/>
    <property type="project" value="TreeGrafter"/>
</dbReference>
<keyword evidence="2" id="KW-0699">rRNA-binding</keyword>
<reference evidence="9" key="1">
    <citation type="submission" date="2023-02" db="EMBL/GenBank/DDBJ databases">
        <title>Identification and recombinant expression of a fungal hydrolase from Papiliotrema laurentii that hydrolyzes apple cutin and clears colloidal polyester polyurethane.</title>
        <authorList>
            <consortium name="DOE Joint Genome Institute"/>
            <person name="Roman V.A."/>
            <person name="Bojanowski C."/>
            <person name="Crable B.R."/>
            <person name="Wagner D.N."/>
            <person name="Hung C.S."/>
            <person name="Nadeau L.J."/>
            <person name="Schratz L."/>
            <person name="Haridas S."/>
            <person name="Pangilinan J."/>
            <person name="Lipzen A."/>
            <person name="Na H."/>
            <person name="Yan M."/>
            <person name="Ng V."/>
            <person name="Grigoriev I.V."/>
            <person name="Spatafora J.W."/>
            <person name="Barlow D."/>
            <person name="Biffinger J."/>
            <person name="Kelley-Loughnane N."/>
            <person name="Varaljay V.A."/>
            <person name="Crookes-Goodson W.J."/>
        </authorList>
    </citation>
    <scope>NUCLEOTIDE SEQUENCE</scope>
    <source>
        <strain evidence="9">5307AH</strain>
    </source>
</reference>
<dbReference type="GO" id="GO:0003735">
    <property type="term" value="F:structural constituent of ribosome"/>
    <property type="evidence" value="ECO:0007669"/>
    <property type="project" value="TreeGrafter"/>
</dbReference>
<sequence length="399" mass="44781">MRPTPIASKPIWQAGTKLYNMANPIPRMSWNPANTFNIWQRTSPESAHRREITFTQSSRSLFQQRWVAKRFLKGYHSHLIRTKQFERWYLPSRIPAIHAKQPANAATQGFVEGRERAGGRTREERFARTKKEVARAPTGSMMYLNAERRLDVCVFRACFAESVYQARRLVVGGNVKLNGQTIRNANTLLNPGDVFTVNAAVIPFLQKPKADKSAEAAETAESADENAEESATQEAGSAAESAEATADSTESATAEATETTETAASSSTPAKTSKEPEATSWFNLPPFAQAHIFVPAYLLPSYLTCSAVYVRHPTARAGYSEIPSPYDAGGDLMALGWEWYSRKAPRMRTKVTRWWNPQRTKERTQIPRPRDSWDQKMEERSVIKQIAQSPLGKRNAKLV</sequence>
<keyword evidence="5" id="KW-0687">Ribonucleoprotein</keyword>
<feature type="region of interest" description="Disordered" evidence="7">
    <location>
        <begin position="359"/>
        <end position="379"/>
    </location>
</feature>
<feature type="region of interest" description="Disordered" evidence="7">
    <location>
        <begin position="212"/>
        <end position="277"/>
    </location>
</feature>
<dbReference type="SMART" id="SM00363">
    <property type="entry name" value="S4"/>
    <property type="match status" value="1"/>
</dbReference>
<dbReference type="GO" id="GO:0042274">
    <property type="term" value="P:ribosomal small subunit biogenesis"/>
    <property type="evidence" value="ECO:0007669"/>
    <property type="project" value="TreeGrafter"/>
</dbReference>
<dbReference type="EMBL" id="JAODAN010000004">
    <property type="protein sequence ID" value="KAK1925084.1"/>
    <property type="molecule type" value="Genomic_DNA"/>
</dbReference>
<gene>
    <name evidence="9" type="ORF">DB88DRAFT_463143</name>
</gene>
<feature type="compositionally biased region" description="Low complexity" evidence="7">
    <location>
        <begin position="229"/>
        <end position="271"/>
    </location>
</feature>
<evidence type="ECO:0000313" key="10">
    <source>
        <dbReference type="Proteomes" id="UP001182556"/>
    </source>
</evidence>
<dbReference type="Gene3D" id="3.10.290.10">
    <property type="entry name" value="RNA-binding S4 domain"/>
    <property type="match status" value="1"/>
</dbReference>
<proteinExistence type="inferred from homology"/>
<dbReference type="SUPFAM" id="SSF55174">
    <property type="entry name" value="Alpha-L RNA-binding motif"/>
    <property type="match status" value="1"/>
</dbReference>
<comment type="caution">
    <text evidence="9">The sequence shown here is derived from an EMBL/GenBank/DDBJ whole genome shotgun (WGS) entry which is preliminary data.</text>
</comment>
<evidence type="ECO:0000256" key="6">
    <source>
        <dbReference type="PROSITE-ProRule" id="PRU00182"/>
    </source>
</evidence>
<evidence type="ECO:0000256" key="7">
    <source>
        <dbReference type="SAM" id="MobiDB-lite"/>
    </source>
</evidence>
<dbReference type="InterPro" id="IPR002942">
    <property type="entry name" value="S4_RNA-bd"/>
</dbReference>
<dbReference type="PROSITE" id="PS50889">
    <property type="entry name" value="S4"/>
    <property type="match status" value="1"/>
</dbReference>
<evidence type="ECO:0000256" key="4">
    <source>
        <dbReference type="ARBA" id="ARBA00022980"/>
    </source>
</evidence>
<keyword evidence="3 6" id="KW-0694">RNA-binding</keyword>
<dbReference type="PANTHER" id="PTHR11831">
    <property type="entry name" value="30S 40S RIBOSOMAL PROTEIN"/>
    <property type="match status" value="1"/>
</dbReference>
<name>A0AAD9FRY8_PAPLA</name>
<organism evidence="9 10">
    <name type="scientific">Papiliotrema laurentii</name>
    <name type="common">Cryptococcus laurentii</name>
    <dbReference type="NCBI Taxonomy" id="5418"/>
    <lineage>
        <taxon>Eukaryota</taxon>
        <taxon>Fungi</taxon>
        <taxon>Dikarya</taxon>
        <taxon>Basidiomycota</taxon>
        <taxon>Agaricomycotina</taxon>
        <taxon>Tremellomycetes</taxon>
        <taxon>Tremellales</taxon>
        <taxon>Rhynchogastremaceae</taxon>
        <taxon>Papiliotrema</taxon>
    </lineage>
</organism>
<evidence type="ECO:0000256" key="5">
    <source>
        <dbReference type="ARBA" id="ARBA00023274"/>
    </source>
</evidence>
<feature type="domain" description="RNA-binding S4" evidence="8">
    <location>
        <begin position="148"/>
        <end position="206"/>
    </location>
</feature>